<feature type="non-terminal residue" evidence="1">
    <location>
        <position position="1"/>
    </location>
</feature>
<evidence type="ECO:0000313" key="1">
    <source>
        <dbReference type="EMBL" id="KAJ7608764.1"/>
    </source>
</evidence>
<keyword evidence="2" id="KW-1185">Reference proteome</keyword>
<comment type="caution">
    <text evidence="1">The sequence shown here is derived from an EMBL/GenBank/DDBJ whole genome shotgun (WGS) entry which is preliminary data.</text>
</comment>
<name>A0AAD7FAS0_9AGAR</name>
<proteinExistence type="predicted"/>
<dbReference type="InterPro" id="IPR006461">
    <property type="entry name" value="PLAC_motif_containing"/>
</dbReference>
<dbReference type="Pfam" id="PF04749">
    <property type="entry name" value="PLAC8"/>
    <property type="match status" value="1"/>
</dbReference>
<protein>
    <submittedName>
        <fullName evidence="1">PLAC8-domain-containing protein</fullName>
    </submittedName>
</protein>
<evidence type="ECO:0000313" key="2">
    <source>
        <dbReference type="Proteomes" id="UP001221142"/>
    </source>
</evidence>
<dbReference type="EMBL" id="JARKIF010000043">
    <property type="protein sequence ID" value="KAJ7608764.1"/>
    <property type="molecule type" value="Genomic_DNA"/>
</dbReference>
<gene>
    <name evidence="1" type="ORF">FB45DRAFT_762962</name>
</gene>
<reference evidence="1" key="1">
    <citation type="submission" date="2023-03" db="EMBL/GenBank/DDBJ databases">
        <title>Massive genome expansion in bonnet fungi (Mycena s.s.) driven by repeated elements and novel gene families across ecological guilds.</title>
        <authorList>
            <consortium name="Lawrence Berkeley National Laboratory"/>
            <person name="Harder C.B."/>
            <person name="Miyauchi S."/>
            <person name="Viragh M."/>
            <person name="Kuo A."/>
            <person name="Thoen E."/>
            <person name="Andreopoulos B."/>
            <person name="Lu D."/>
            <person name="Skrede I."/>
            <person name="Drula E."/>
            <person name="Henrissat B."/>
            <person name="Morin E."/>
            <person name="Kohler A."/>
            <person name="Barry K."/>
            <person name="LaButti K."/>
            <person name="Morin E."/>
            <person name="Salamov A."/>
            <person name="Lipzen A."/>
            <person name="Mereny Z."/>
            <person name="Hegedus B."/>
            <person name="Baldrian P."/>
            <person name="Stursova M."/>
            <person name="Weitz H."/>
            <person name="Taylor A."/>
            <person name="Grigoriev I.V."/>
            <person name="Nagy L.G."/>
            <person name="Martin F."/>
            <person name="Kauserud H."/>
        </authorList>
    </citation>
    <scope>NUCLEOTIDE SEQUENCE</scope>
    <source>
        <strain evidence="1">9284</strain>
    </source>
</reference>
<dbReference type="AlphaFoldDB" id="A0AAD7FAS0"/>
<sequence length="148" mass="16336">QPTPTAGMRISGGNRNALDKPFDNNDQRAWSHDLCSCFGDCGSFCYALWCPSVVHGKNRQRLRHLMDEGTPAQEDEIKGCSGACWSHWALNLVGMGCILAARARYGIRGSALGDCTAALCCHSLDLNQVSREIELEERSFGKPRLDEY</sequence>
<dbReference type="Proteomes" id="UP001221142">
    <property type="component" value="Unassembled WGS sequence"/>
</dbReference>
<dbReference type="NCBIfam" id="TIGR01571">
    <property type="entry name" value="A_thal_Cys_rich"/>
    <property type="match status" value="1"/>
</dbReference>
<dbReference type="PANTHER" id="PTHR15907">
    <property type="entry name" value="DUF614 FAMILY PROTEIN-RELATED"/>
    <property type="match status" value="1"/>
</dbReference>
<organism evidence="1 2">
    <name type="scientific">Roridomyces roridus</name>
    <dbReference type="NCBI Taxonomy" id="1738132"/>
    <lineage>
        <taxon>Eukaryota</taxon>
        <taxon>Fungi</taxon>
        <taxon>Dikarya</taxon>
        <taxon>Basidiomycota</taxon>
        <taxon>Agaricomycotina</taxon>
        <taxon>Agaricomycetes</taxon>
        <taxon>Agaricomycetidae</taxon>
        <taxon>Agaricales</taxon>
        <taxon>Marasmiineae</taxon>
        <taxon>Mycenaceae</taxon>
        <taxon>Roridomyces</taxon>
    </lineage>
</organism>
<accession>A0AAD7FAS0</accession>